<feature type="domain" description="Acyl-CoA oxidase/dehydrogenase middle" evidence="9">
    <location>
        <begin position="128"/>
        <end position="222"/>
    </location>
</feature>
<evidence type="ECO:0000256" key="2">
    <source>
        <dbReference type="ARBA" id="ARBA00009347"/>
    </source>
</evidence>
<feature type="domain" description="Acyl-CoA dehydrogenase/oxidase C-terminal" evidence="8">
    <location>
        <begin position="234"/>
        <end position="386"/>
    </location>
</feature>
<dbReference type="RefSeq" id="WP_093582730.1">
    <property type="nucleotide sequence ID" value="NZ_FPBA01000020.1"/>
</dbReference>
<reference evidence="12" key="1">
    <citation type="submission" date="2016-10" db="EMBL/GenBank/DDBJ databases">
        <authorList>
            <person name="Varghese N."/>
            <person name="Submissions S."/>
        </authorList>
    </citation>
    <scope>NUCLEOTIDE SEQUENCE [LARGE SCALE GENOMIC DNA]</scope>
    <source>
        <strain evidence="12">DSM 46136</strain>
    </source>
</reference>
<feature type="domain" description="Acyl-CoA dehydrogenase/oxidase N-terminal" evidence="10">
    <location>
        <begin position="6"/>
        <end position="122"/>
    </location>
</feature>
<dbReference type="OrthoDB" id="3964153at2"/>
<evidence type="ECO:0000259" key="8">
    <source>
        <dbReference type="Pfam" id="PF00441"/>
    </source>
</evidence>
<keyword evidence="3 6" id="KW-0285">Flavoprotein</keyword>
<comment type="similarity">
    <text evidence="2 6">Belongs to the acyl-CoA dehydrogenase family.</text>
</comment>
<dbReference type="InterPro" id="IPR036250">
    <property type="entry name" value="AcylCo_DH-like_C"/>
</dbReference>
<dbReference type="PANTHER" id="PTHR43292:SF4">
    <property type="entry name" value="ACYL-COA DEHYDROGENASE FADE34"/>
    <property type="match status" value="1"/>
</dbReference>
<dbReference type="Pfam" id="PF02770">
    <property type="entry name" value="Acyl-CoA_dh_M"/>
    <property type="match status" value="1"/>
</dbReference>
<dbReference type="InterPro" id="IPR009100">
    <property type="entry name" value="AcylCoA_DH/oxidase_NM_dom_sf"/>
</dbReference>
<dbReference type="GO" id="GO:0050660">
    <property type="term" value="F:flavin adenine dinucleotide binding"/>
    <property type="evidence" value="ECO:0007669"/>
    <property type="project" value="InterPro"/>
</dbReference>
<dbReference type="InterPro" id="IPR046373">
    <property type="entry name" value="Acyl-CoA_Oxase/DH_mid-dom_sf"/>
</dbReference>
<dbReference type="SUPFAM" id="SSF56645">
    <property type="entry name" value="Acyl-CoA dehydrogenase NM domain-like"/>
    <property type="match status" value="1"/>
</dbReference>
<comment type="cofactor">
    <cofactor evidence="1 6">
        <name>FAD</name>
        <dbReference type="ChEBI" id="CHEBI:57692"/>
    </cofactor>
</comment>
<sequence>MDFDDTPEEASFRAHVRSVLQEHASELLHVAPGEPVDARSREAELRDTQRVLAEAGLVGVPWPREYGGQGGTLVQQAIVGQELGRARVPTLINHIGIGMCGPTVIAHGSDDQRSRYLARLLRADDVWCQLFSEPGSGSDLAALRTSAVRDGEDWVVNGQKVWTTLAHVADYGILLTRTDPERPKHAGLTMFVVDMHAPGVTVRPLRQMSGGADFNEVFFDDVRIPDSERLGEPGEGWRVALTTLMNERVAIGGAGSDIGPSPESLTAHARDRLPALAPEQQVLARQAVGRALVASLAARYTGYRRFTTLSQGGLPGPEASAGKLGGTAAARLVADAGVRLLGDEAVLGATADGDDSWQRAQAYVPGIAIAGGTDQVLRNILGERVLGLPPEPRTDKSAPFSSGGRR</sequence>
<dbReference type="Gene3D" id="2.40.110.10">
    <property type="entry name" value="Butyryl-CoA Dehydrogenase, subunit A, domain 2"/>
    <property type="match status" value="1"/>
</dbReference>
<keyword evidence="12" id="KW-1185">Reference proteome</keyword>
<dbReference type="PANTHER" id="PTHR43292">
    <property type="entry name" value="ACYL-COA DEHYDROGENASE"/>
    <property type="match status" value="1"/>
</dbReference>
<evidence type="ECO:0000256" key="6">
    <source>
        <dbReference type="RuleBase" id="RU362125"/>
    </source>
</evidence>
<evidence type="ECO:0000256" key="7">
    <source>
        <dbReference type="SAM" id="MobiDB-lite"/>
    </source>
</evidence>
<dbReference type="Gene3D" id="1.10.540.10">
    <property type="entry name" value="Acyl-CoA dehydrogenase/oxidase, N-terminal domain"/>
    <property type="match status" value="1"/>
</dbReference>
<protein>
    <submittedName>
        <fullName evidence="11">Acyl-CoA dehydrogenase</fullName>
    </submittedName>
</protein>
<evidence type="ECO:0000256" key="4">
    <source>
        <dbReference type="ARBA" id="ARBA00022827"/>
    </source>
</evidence>
<evidence type="ECO:0000259" key="9">
    <source>
        <dbReference type="Pfam" id="PF02770"/>
    </source>
</evidence>
<dbReference type="Pfam" id="PF02771">
    <property type="entry name" value="Acyl-CoA_dh_N"/>
    <property type="match status" value="1"/>
</dbReference>
<accession>A0A1I7CCU0</accession>
<evidence type="ECO:0000313" key="12">
    <source>
        <dbReference type="Proteomes" id="UP000199546"/>
    </source>
</evidence>
<proteinExistence type="inferred from homology"/>
<organism evidence="11 12">
    <name type="scientific">Geodermatophilus amargosae</name>
    <dbReference type="NCBI Taxonomy" id="1296565"/>
    <lineage>
        <taxon>Bacteria</taxon>
        <taxon>Bacillati</taxon>
        <taxon>Actinomycetota</taxon>
        <taxon>Actinomycetes</taxon>
        <taxon>Geodermatophilales</taxon>
        <taxon>Geodermatophilaceae</taxon>
        <taxon>Geodermatophilus</taxon>
    </lineage>
</organism>
<dbReference type="InterPro" id="IPR013786">
    <property type="entry name" value="AcylCoA_DH/ox_N"/>
</dbReference>
<dbReference type="Gene3D" id="1.20.140.10">
    <property type="entry name" value="Butyryl-CoA Dehydrogenase, subunit A, domain 3"/>
    <property type="match status" value="1"/>
</dbReference>
<evidence type="ECO:0000256" key="5">
    <source>
        <dbReference type="ARBA" id="ARBA00023002"/>
    </source>
</evidence>
<dbReference type="Pfam" id="PF00441">
    <property type="entry name" value="Acyl-CoA_dh_1"/>
    <property type="match status" value="1"/>
</dbReference>
<dbReference type="EMBL" id="FPBA01000020">
    <property type="protein sequence ID" value="SFT97268.1"/>
    <property type="molecule type" value="Genomic_DNA"/>
</dbReference>
<dbReference type="STRING" id="1296565.SAMN05660657_04334"/>
<dbReference type="AlphaFoldDB" id="A0A1I7CCU0"/>
<keyword evidence="5 6" id="KW-0560">Oxidoreductase</keyword>
<dbReference type="Proteomes" id="UP000199546">
    <property type="component" value="Unassembled WGS sequence"/>
</dbReference>
<dbReference type="InterPro" id="IPR052161">
    <property type="entry name" value="Mycobact_Acyl-CoA_DH"/>
</dbReference>
<dbReference type="InterPro" id="IPR006091">
    <property type="entry name" value="Acyl-CoA_Oxase/DH_mid-dom"/>
</dbReference>
<evidence type="ECO:0000259" key="10">
    <source>
        <dbReference type="Pfam" id="PF02771"/>
    </source>
</evidence>
<dbReference type="InterPro" id="IPR009075">
    <property type="entry name" value="AcylCo_DH/oxidase_C"/>
</dbReference>
<feature type="region of interest" description="Disordered" evidence="7">
    <location>
        <begin position="386"/>
        <end position="406"/>
    </location>
</feature>
<dbReference type="InterPro" id="IPR037069">
    <property type="entry name" value="AcylCoA_DH/ox_N_sf"/>
</dbReference>
<evidence type="ECO:0000256" key="3">
    <source>
        <dbReference type="ARBA" id="ARBA00022630"/>
    </source>
</evidence>
<dbReference type="GO" id="GO:0005886">
    <property type="term" value="C:plasma membrane"/>
    <property type="evidence" value="ECO:0007669"/>
    <property type="project" value="TreeGrafter"/>
</dbReference>
<gene>
    <name evidence="11" type="ORF">SAMN05660657_04334</name>
</gene>
<keyword evidence="4 6" id="KW-0274">FAD</keyword>
<evidence type="ECO:0000313" key="11">
    <source>
        <dbReference type="EMBL" id="SFT97268.1"/>
    </source>
</evidence>
<dbReference type="GO" id="GO:0016627">
    <property type="term" value="F:oxidoreductase activity, acting on the CH-CH group of donors"/>
    <property type="evidence" value="ECO:0007669"/>
    <property type="project" value="InterPro"/>
</dbReference>
<evidence type="ECO:0000256" key="1">
    <source>
        <dbReference type="ARBA" id="ARBA00001974"/>
    </source>
</evidence>
<dbReference type="SUPFAM" id="SSF47203">
    <property type="entry name" value="Acyl-CoA dehydrogenase C-terminal domain-like"/>
    <property type="match status" value="1"/>
</dbReference>
<dbReference type="FunFam" id="2.40.110.10:FF:000011">
    <property type="entry name" value="Acyl-CoA dehydrogenase FadE34"/>
    <property type="match status" value="1"/>
</dbReference>
<name>A0A1I7CCU0_9ACTN</name>